<feature type="transmembrane region" description="Helical" evidence="6">
    <location>
        <begin position="349"/>
        <end position="369"/>
    </location>
</feature>
<gene>
    <name evidence="7" type="ORF">V6R86_09040</name>
</gene>
<keyword evidence="8" id="KW-1185">Reference proteome</keyword>
<comment type="subcellular location">
    <subcellularLocation>
        <location evidence="1">Cell membrane</location>
        <topology evidence="1">Multi-pass membrane protein</topology>
    </subcellularLocation>
</comment>
<keyword evidence="5 6" id="KW-0472">Membrane</keyword>
<protein>
    <submittedName>
        <fullName evidence="7">Oligosaccharide flippase family protein</fullName>
    </submittedName>
</protein>
<evidence type="ECO:0000256" key="2">
    <source>
        <dbReference type="ARBA" id="ARBA00022475"/>
    </source>
</evidence>
<evidence type="ECO:0000256" key="4">
    <source>
        <dbReference type="ARBA" id="ARBA00022989"/>
    </source>
</evidence>
<feature type="transmembrane region" description="Helical" evidence="6">
    <location>
        <begin position="265"/>
        <end position="289"/>
    </location>
</feature>
<feature type="transmembrane region" description="Helical" evidence="6">
    <location>
        <begin position="381"/>
        <end position="399"/>
    </location>
</feature>
<accession>A0ABZ2G4S4</accession>
<evidence type="ECO:0000256" key="3">
    <source>
        <dbReference type="ARBA" id="ARBA00022692"/>
    </source>
</evidence>
<dbReference type="PANTHER" id="PTHR30250">
    <property type="entry name" value="PST FAMILY PREDICTED COLANIC ACID TRANSPORTER"/>
    <property type="match status" value="1"/>
</dbReference>
<dbReference type="PANTHER" id="PTHR30250:SF11">
    <property type="entry name" value="O-ANTIGEN TRANSPORTER-RELATED"/>
    <property type="match status" value="1"/>
</dbReference>
<feature type="transmembrane region" description="Helical" evidence="6">
    <location>
        <begin position="460"/>
        <end position="478"/>
    </location>
</feature>
<keyword evidence="4 6" id="KW-1133">Transmembrane helix</keyword>
<dbReference type="Proteomes" id="UP001382935">
    <property type="component" value="Chromosome"/>
</dbReference>
<reference evidence="7 8" key="1">
    <citation type="submission" date="2024-02" db="EMBL/GenBank/DDBJ databases">
        <title>Full genome sequence of Sphingomonas kaistensis.</title>
        <authorList>
            <person name="Poletto B.L."/>
            <person name="Silva G."/>
            <person name="Galante D."/>
            <person name="Campos K.R."/>
            <person name="Santos M.B.N."/>
            <person name="Sacchi C.T."/>
        </authorList>
    </citation>
    <scope>NUCLEOTIDE SEQUENCE [LARGE SCALE GENOMIC DNA]</scope>
    <source>
        <strain evidence="7 8">MA4R</strain>
    </source>
</reference>
<feature type="transmembrane region" description="Helical" evidence="6">
    <location>
        <begin position="160"/>
        <end position="181"/>
    </location>
</feature>
<dbReference type="Pfam" id="PF01943">
    <property type="entry name" value="Polysacc_synt"/>
    <property type="match status" value="1"/>
</dbReference>
<organism evidence="7 8">
    <name type="scientific">Sphingomonas kaistensis</name>
    <dbReference type="NCBI Taxonomy" id="298708"/>
    <lineage>
        <taxon>Bacteria</taxon>
        <taxon>Pseudomonadati</taxon>
        <taxon>Pseudomonadota</taxon>
        <taxon>Alphaproteobacteria</taxon>
        <taxon>Sphingomonadales</taxon>
        <taxon>Sphingomonadaceae</taxon>
        <taxon>Sphingomonas</taxon>
    </lineage>
</organism>
<keyword evidence="3 6" id="KW-0812">Transmembrane</keyword>
<feature type="transmembrane region" description="Helical" evidence="6">
    <location>
        <begin position="310"/>
        <end position="337"/>
    </location>
</feature>
<evidence type="ECO:0000313" key="7">
    <source>
        <dbReference type="EMBL" id="WWM70815.1"/>
    </source>
</evidence>
<evidence type="ECO:0000313" key="8">
    <source>
        <dbReference type="Proteomes" id="UP001382935"/>
    </source>
</evidence>
<feature type="transmembrane region" description="Helical" evidence="6">
    <location>
        <begin position="127"/>
        <end position="148"/>
    </location>
</feature>
<sequence length="491" mass="50494">MSAGAAPTSEQSSYRRILTSTSIVGGATVGTILIGIVRVKLLALMVGPAGIGLMGILANVSGLVSAVLGLGLSAAAVREIAAAPSPRQQATVRHALWLATIPLAFLGAAGLWFFRDAATRLAADDPSLAFLVGLSGLAVAFSILGAAQQGVLQGLQRIKALSMVKVGGALLATLIALPAVYSLGQTGILIAVVAVPLATWLVAIAVAPRELPRAPATSRTGIGREWKALLRLGVPLTITSVAQLLSLAAVRAVVARDGGTEAAGLFQAVIAITSMNITLVLGAMAADYFPRISAAAMDSAERSRIVNQQLHSALLLAAPLIVGMIGAAPLVLSLLYSQAFQGAEWMLRWQLLGDLLKIAGWALGFVLLTSDNRRAFMAVEFLYTAVLVASSFLLVPTFGLTGAGMAYALSYLVYAGVLLIVCARGFSVSIDAGNRKLLLALVGAGAALMVLASWNFWVAALAAILAAGVLALVAVRSLSARAGIRIRLPGR</sequence>
<evidence type="ECO:0000256" key="5">
    <source>
        <dbReference type="ARBA" id="ARBA00023136"/>
    </source>
</evidence>
<feature type="transmembrane region" description="Helical" evidence="6">
    <location>
        <begin position="95"/>
        <end position="115"/>
    </location>
</feature>
<name>A0ABZ2G4S4_9SPHN</name>
<feature type="transmembrane region" description="Helical" evidence="6">
    <location>
        <begin position="437"/>
        <end position="454"/>
    </location>
</feature>
<feature type="transmembrane region" description="Helical" evidence="6">
    <location>
        <begin position="405"/>
        <end position="425"/>
    </location>
</feature>
<proteinExistence type="predicted"/>
<evidence type="ECO:0000256" key="6">
    <source>
        <dbReference type="SAM" id="Phobius"/>
    </source>
</evidence>
<keyword evidence="2" id="KW-1003">Cell membrane</keyword>
<feature type="transmembrane region" description="Helical" evidence="6">
    <location>
        <begin position="49"/>
        <end position="74"/>
    </location>
</feature>
<dbReference type="InterPro" id="IPR002797">
    <property type="entry name" value="Polysacc_synth"/>
</dbReference>
<feature type="transmembrane region" description="Helical" evidence="6">
    <location>
        <begin position="228"/>
        <end position="253"/>
    </location>
</feature>
<evidence type="ECO:0000256" key="1">
    <source>
        <dbReference type="ARBA" id="ARBA00004651"/>
    </source>
</evidence>
<dbReference type="EMBL" id="CP145607">
    <property type="protein sequence ID" value="WWM70815.1"/>
    <property type="molecule type" value="Genomic_DNA"/>
</dbReference>
<dbReference type="InterPro" id="IPR050833">
    <property type="entry name" value="Poly_Biosynth_Transport"/>
</dbReference>
<dbReference type="RefSeq" id="WP_338503904.1">
    <property type="nucleotide sequence ID" value="NZ_CP145607.1"/>
</dbReference>
<feature type="transmembrane region" description="Helical" evidence="6">
    <location>
        <begin position="17"/>
        <end position="37"/>
    </location>
</feature>
<feature type="transmembrane region" description="Helical" evidence="6">
    <location>
        <begin position="187"/>
        <end position="207"/>
    </location>
</feature>